<dbReference type="InterPro" id="IPR003661">
    <property type="entry name" value="HisK_dim/P_dom"/>
</dbReference>
<evidence type="ECO:0000256" key="8">
    <source>
        <dbReference type="ARBA" id="ARBA00023012"/>
    </source>
</evidence>
<dbReference type="EC" id="2.7.13.3" evidence="2"/>
<comment type="catalytic activity">
    <reaction evidence="1">
        <text>ATP + protein L-histidine = ADP + protein N-phospho-L-histidine.</text>
        <dbReference type="EC" id="2.7.13.3"/>
    </reaction>
</comment>
<evidence type="ECO:0000259" key="12">
    <source>
        <dbReference type="PROSITE" id="PS50112"/>
    </source>
</evidence>
<protein>
    <recommendedName>
        <fullName evidence="2">histidine kinase</fullName>
        <ecNumber evidence="2">2.7.13.3</ecNumber>
    </recommendedName>
</protein>
<dbReference type="Gene3D" id="3.30.565.10">
    <property type="entry name" value="Histidine kinase-like ATPase, C-terminal domain"/>
    <property type="match status" value="1"/>
</dbReference>
<evidence type="ECO:0000259" key="11">
    <source>
        <dbReference type="PROSITE" id="PS50110"/>
    </source>
</evidence>
<keyword evidence="3 9" id="KW-0597">Phosphoprotein</keyword>
<keyword evidence="6 13" id="KW-0418">Kinase</keyword>
<evidence type="ECO:0000256" key="2">
    <source>
        <dbReference type="ARBA" id="ARBA00012438"/>
    </source>
</evidence>
<dbReference type="Proteomes" id="UP001144297">
    <property type="component" value="Unassembled WGS sequence"/>
</dbReference>
<feature type="domain" description="Histidine kinase" evidence="10">
    <location>
        <begin position="282"/>
        <end position="505"/>
    </location>
</feature>
<keyword evidence="14" id="KW-1185">Reference proteome</keyword>
<organism evidence="13 14">
    <name type="scientific">Thermodesulfovibrio yellowstonii</name>
    <dbReference type="NCBI Taxonomy" id="28262"/>
    <lineage>
        <taxon>Bacteria</taxon>
        <taxon>Pseudomonadati</taxon>
        <taxon>Nitrospirota</taxon>
        <taxon>Thermodesulfovibrionia</taxon>
        <taxon>Thermodesulfovibrionales</taxon>
        <taxon>Thermodesulfovibrionaceae</taxon>
        <taxon>Thermodesulfovibrio</taxon>
    </lineage>
</organism>
<proteinExistence type="predicted"/>
<dbReference type="Gene3D" id="3.40.50.2300">
    <property type="match status" value="1"/>
</dbReference>
<dbReference type="InterPro" id="IPR036890">
    <property type="entry name" value="HATPase_C_sf"/>
</dbReference>
<dbReference type="InterPro" id="IPR004358">
    <property type="entry name" value="Sig_transdc_His_kin-like_C"/>
</dbReference>
<feature type="domain" description="PAS" evidence="12">
    <location>
        <begin position="145"/>
        <end position="214"/>
    </location>
</feature>
<evidence type="ECO:0000256" key="9">
    <source>
        <dbReference type="PROSITE-ProRule" id="PRU00169"/>
    </source>
</evidence>
<dbReference type="SMART" id="SM00091">
    <property type="entry name" value="PAS"/>
    <property type="match status" value="1"/>
</dbReference>
<dbReference type="SMART" id="SM00388">
    <property type="entry name" value="HisKA"/>
    <property type="match status" value="1"/>
</dbReference>
<dbReference type="SUPFAM" id="SSF55874">
    <property type="entry name" value="ATPase domain of HSP90 chaperone/DNA topoisomerase II/histidine kinase"/>
    <property type="match status" value="1"/>
</dbReference>
<dbReference type="EMBL" id="BSDX01000001">
    <property type="protein sequence ID" value="GLI52708.1"/>
    <property type="molecule type" value="Genomic_DNA"/>
</dbReference>
<dbReference type="SMART" id="SM00387">
    <property type="entry name" value="HATPase_c"/>
    <property type="match status" value="1"/>
</dbReference>
<dbReference type="GO" id="GO:0000155">
    <property type="term" value="F:phosphorelay sensor kinase activity"/>
    <property type="evidence" value="ECO:0007669"/>
    <property type="project" value="InterPro"/>
</dbReference>
<evidence type="ECO:0000256" key="4">
    <source>
        <dbReference type="ARBA" id="ARBA00022679"/>
    </source>
</evidence>
<evidence type="ECO:0000259" key="10">
    <source>
        <dbReference type="PROSITE" id="PS50109"/>
    </source>
</evidence>
<dbReference type="PANTHER" id="PTHR43065">
    <property type="entry name" value="SENSOR HISTIDINE KINASE"/>
    <property type="match status" value="1"/>
</dbReference>
<dbReference type="Gene3D" id="1.10.287.130">
    <property type="match status" value="1"/>
</dbReference>
<accession>A0A9W6GF39</accession>
<dbReference type="InterPro" id="IPR005467">
    <property type="entry name" value="His_kinase_dom"/>
</dbReference>
<evidence type="ECO:0000256" key="1">
    <source>
        <dbReference type="ARBA" id="ARBA00000085"/>
    </source>
</evidence>
<comment type="caution">
    <text evidence="13">The sequence shown here is derived from an EMBL/GenBank/DDBJ whole genome shotgun (WGS) entry which is preliminary data.</text>
</comment>
<feature type="domain" description="Response regulatory" evidence="11">
    <location>
        <begin position="522"/>
        <end position="634"/>
    </location>
</feature>
<dbReference type="InterPro" id="IPR000014">
    <property type="entry name" value="PAS"/>
</dbReference>
<dbReference type="PANTHER" id="PTHR43065:SF46">
    <property type="entry name" value="C4-DICARBOXYLATE TRANSPORT SENSOR PROTEIN DCTB"/>
    <property type="match status" value="1"/>
</dbReference>
<dbReference type="CDD" id="cd00082">
    <property type="entry name" value="HisKA"/>
    <property type="match status" value="1"/>
</dbReference>
<keyword evidence="8" id="KW-0902">Two-component regulatory system</keyword>
<dbReference type="SUPFAM" id="SSF52172">
    <property type="entry name" value="CheY-like"/>
    <property type="match status" value="1"/>
</dbReference>
<dbReference type="PRINTS" id="PR00344">
    <property type="entry name" value="BCTRLSENSOR"/>
</dbReference>
<evidence type="ECO:0000313" key="13">
    <source>
        <dbReference type="EMBL" id="GLI52708.1"/>
    </source>
</evidence>
<dbReference type="AlphaFoldDB" id="A0A9W6GF39"/>
<dbReference type="InterPro" id="IPR036097">
    <property type="entry name" value="HisK_dim/P_sf"/>
</dbReference>
<name>A0A9W6GF39_9BACT</name>
<dbReference type="InterPro" id="IPR001789">
    <property type="entry name" value="Sig_transdc_resp-reg_receiver"/>
</dbReference>
<dbReference type="CDD" id="cd00130">
    <property type="entry name" value="PAS"/>
    <property type="match status" value="1"/>
</dbReference>
<evidence type="ECO:0000313" key="14">
    <source>
        <dbReference type="Proteomes" id="UP001144297"/>
    </source>
</evidence>
<evidence type="ECO:0000256" key="3">
    <source>
        <dbReference type="ARBA" id="ARBA00022553"/>
    </source>
</evidence>
<dbReference type="SMART" id="SM00448">
    <property type="entry name" value="REC"/>
    <property type="match status" value="1"/>
</dbReference>
<keyword evidence="4" id="KW-0808">Transferase</keyword>
<keyword evidence="5" id="KW-0547">Nucleotide-binding</keyword>
<feature type="modified residue" description="4-aspartylphosphate" evidence="9">
    <location>
        <position position="573"/>
    </location>
</feature>
<dbReference type="PROSITE" id="PS50109">
    <property type="entry name" value="HIS_KIN"/>
    <property type="match status" value="1"/>
</dbReference>
<dbReference type="InterPro" id="IPR003594">
    <property type="entry name" value="HATPase_dom"/>
</dbReference>
<dbReference type="Pfam" id="PF13426">
    <property type="entry name" value="PAS_9"/>
    <property type="match status" value="1"/>
</dbReference>
<gene>
    <name evidence="13" type="ORF">TISLANDTSLP1_04010</name>
</gene>
<dbReference type="PROSITE" id="PS50112">
    <property type="entry name" value="PAS"/>
    <property type="match status" value="1"/>
</dbReference>
<dbReference type="InterPro" id="IPR035965">
    <property type="entry name" value="PAS-like_dom_sf"/>
</dbReference>
<dbReference type="Pfam" id="PF00512">
    <property type="entry name" value="HisKA"/>
    <property type="match status" value="1"/>
</dbReference>
<dbReference type="Pfam" id="PF02518">
    <property type="entry name" value="HATPase_c"/>
    <property type="match status" value="1"/>
</dbReference>
<evidence type="ECO:0000256" key="6">
    <source>
        <dbReference type="ARBA" id="ARBA00022777"/>
    </source>
</evidence>
<keyword evidence="7" id="KW-0067">ATP-binding</keyword>
<dbReference type="Gene3D" id="3.30.450.20">
    <property type="entry name" value="PAS domain"/>
    <property type="match status" value="1"/>
</dbReference>
<dbReference type="SUPFAM" id="SSF55785">
    <property type="entry name" value="PYP-like sensor domain (PAS domain)"/>
    <property type="match status" value="1"/>
</dbReference>
<dbReference type="Pfam" id="PF00072">
    <property type="entry name" value="Response_reg"/>
    <property type="match status" value="1"/>
</dbReference>
<dbReference type="InterPro" id="IPR011006">
    <property type="entry name" value="CheY-like_superfamily"/>
</dbReference>
<evidence type="ECO:0000256" key="7">
    <source>
        <dbReference type="ARBA" id="ARBA00022840"/>
    </source>
</evidence>
<dbReference type="SUPFAM" id="SSF47384">
    <property type="entry name" value="Homodimeric domain of signal transducing histidine kinase"/>
    <property type="match status" value="1"/>
</dbReference>
<sequence>MMEQHPCPYGGFLACKNTFCEYGQRLIEILHLCSDIIESISKGDTSKKIDIKVQRYAVQRLIDSINKLAKEVDDLINLNHELAVGICEHFDVLRRLQEGDFSAEASEESKIEIVKMLGQLINKQKERFLDYISKIKEQQEEIFHFYEQQNAILSSVGVAIIVVEADMTIEFANSEFEDLTGYSKKEIEGKMKWTEFFSEEMLDKMVEYHNLRRISPSLAPRQYESKLKDRNGKIREVLMNVAMIPYTKKSVASIIDISERKKIQEQLIHSQKMESLGMLSGRVAHEFNNILTGILGFAGLLHAKIEEPILKNFIEKIIDAGEKARDLAKKLLVFSRKEEIGVVQEININKYLKNFSEFVKTIIGKDIELKLHLPEEDILYKIDPLHLEVILMNLITNARDAMPEGGELIIGLKEISIDLEYHYTHPLVAPGDYIVLCIADTGAGMDEETKQRIFEPFFTTKPKGKGTGLGLSTVFGLVKQYNGHIHVYSEVGKGTTFKIYMPAKDKKIKPSISPETLKGAETILVVDDDEQTRDFISSFLKDYGYNVYEAKNGKEALEIFKKLNHEIALSLIDLVMPGISGIEVMRQIRTINPEAKIIIMSGHPVDLKDVISVEKTFAPEEILLKIRNILDEKE</sequence>
<reference evidence="13" key="1">
    <citation type="submission" date="2022-12" db="EMBL/GenBank/DDBJ databases">
        <title>Reference genome sequencing for broad-spectrum identification of bacterial and archaeal isolates by mass spectrometry.</title>
        <authorList>
            <person name="Sekiguchi Y."/>
            <person name="Tourlousse D.M."/>
        </authorList>
    </citation>
    <scope>NUCLEOTIDE SEQUENCE</scope>
    <source>
        <strain evidence="13">TSL-P1</strain>
    </source>
</reference>
<dbReference type="GO" id="GO:0005524">
    <property type="term" value="F:ATP binding"/>
    <property type="evidence" value="ECO:0007669"/>
    <property type="project" value="UniProtKB-KW"/>
</dbReference>
<dbReference type="NCBIfam" id="TIGR00229">
    <property type="entry name" value="sensory_box"/>
    <property type="match status" value="1"/>
</dbReference>
<dbReference type="PROSITE" id="PS50110">
    <property type="entry name" value="RESPONSE_REGULATORY"/>
    <property type="match status" value="1"/>
</dbReference>
<evidence type="ECO:0000256" key="5">
    <source>
        <dbReference type="ARBA" id="ARBA00022741"/>
    </source>
</evidence>